<keyword evidence="3" id="KW-1185">Reference proteome</keyword>
<proteinExistence type="predicted"/>
<dbReference type="Proteomes" id="UP001338125">
    <property type="component" value="Unassembled WGS sequence"/>
</dbReference>
<keyword evidence="1" id="KW-0732">Signal</keyword>
<sequence length="241" mass="26669">MGWINDMLFAAGIALQLATVSNAALVRRDNAVSANYLHDGRTCCLNGDQHALILKDGCAYYKPGSVIPVVVATKPPGFLSYVSQCCWDDSAQGFNVHYWSWSDKMIEGPLDITGGAEYPNSFCTLRIKWNITKYRLTADSIALLIDLNVDCWPYNKSDEEWIIVHFDHKDTSGGKFTYVITGWGPTIYADITTRINGDNASIHLHGHVTATGVASPLDETIDADFSNDDLKRLLSTREICN</sequence>
<organism evidence="2 3">
    <name type="scientific">Cladobotryum mycophilum</name>
    <dbReference type="NCBI Taxonomy" id="491253"/>
    <lineage>
        <taxon>Eukaryota</taxon>
        <taxon>Fungi</taxon>
        <taxon>Dikarya</taxon>
        <taxon>Ascomycota</taxon>
        <taxon>Pezizomycotina</taxon>
        <taxon>Sordariomycetes</taxon>
        <taxon>Hypocreomycetidae</taxon>
        <taxon>Hypocreales</taxon>
        <taxon>Hypocreaceae</taxon>
        <taxon>Cladobotryum</taxon>
    </lineage>
</organism>
<accession>A0ABR0SPM8</accession>
<feature type="chain" id="PRO_5046460156" evidence="1">
    <location>
        <begin position="24"/>
        <end position="241"/>
    </location>
</feature>
<feature type="signal peptide" evidence="1">
    <location>
        <begin position="1"/>
        <end position="23"/>
    </location>
</feature>
<comment type="caution">
    <text evidence="2">The sequence shown here is derived from an EMBL/GenBank/DDBJ whole genome shotgun (WGS) entry which is preliminary data.</text>
</comment>
<evidence type="ECO:0000256" key="1">
    <source>
        <dbReference type="SAM" id="SignalP"/>
    </source>
</evidence>
<dbReference type="EMBL" id="JAVFKD010000012">
    <property type="protein sequence ID" value="KAK5994134.1"/>
    <property type="molecule type" value="Genomic_DNA"/>
</dbReference>
<gene>
    <name evidence="2" type="ORF">PT974_07574</name>
</gene>
<evidence type="ECO:0000313" key="3">
    <source>
        <dbReference type="Proteomes" id="UP001338125"/>
    </source>
</evidence>
<reference evidence="2 3" key="1">
    <citation type="submission" date="2024-01" db="EMBL/GenBank/DDBJ databases">
        <title>Complete genome of Cladobotryum mycophilum ATHUM6906.</title>
        <authorList>
            <person name="Christinaki A.C."/>
            <person name="Myridakis A.I."/>
            <person name="Kouvelis V.N."/>
        </authorList>
    </citation>
    <scope>NUCLEOTIDE SEQUENCE [LARGE SCALE GENOMIC DNA]</scope>
    <source>
        <strain evidence="2 3">ATHUM6906</strain>
    </source>
</reference>
<evidence type="ECO:0000313" key="2">
    <source>
        <dbReference type="EMBL" id="KAK5994134.1"/>
    </source>
</evidence>
<protein>
    <submittedName>
        <fullName evidence="2">Uncharacterized protein</fullName>
    </submittedName>
</protein>
<name>A0ABR0SPM8_9HYPO</name>